<dbReference type="GO" id="GO:0009279">
    <property type="term" value="C:cell outer membrane"/>
    <property type="evidence" value="ECO:0007669"/>
    <property type="project" value="UniProtKB-SubCell"/>
</dbReference>
<evidence type="ECO:0000313" key="8">
    <source>
        <dbReference type="EMBL" id="HDR51864.1"/>
    </source>
</evidence>
<feature type="domain" description="RagB/SusD" evidence="6">
    <location>
        <begin position="344"/>
        <end position="490"/>
    </location>
</feature>
<accession>A0A831LBZ3</accession>
<comment type="similarity">
    <text evidence="2">Belongs to the SusD family.</text>
</comment>
<keyword evidence="3" id="KW-0732">Signal</keyword>
<evidence type="ECO:0000259" key="7">
    <source>
        <dbReference type="Pfam" id="PF14322"/>
    </source>
</evidence>
<dbReference type="InterPro" id="IPR012944">
    <property type="entry name" value="SusD_RagB_dom"/>
</dbReference>
<evidence type="ECO:0000256" key="3">
    <source>
        <dbReference type="ARBA" id="ARBA00022729"/>
    </source>
</evidence>
<feature type="domain" description="SusD-like N-terminal" evidence="7">
    <location>
        <begin position="22"/>
        <end position="228"/>
    </location>
</feature>
<comment type="subcellular location">
    <subcellularLocation>
        <location evidence="1">Cell outer membrane</location>
    </subcellularLocation>
</comment>
<protein>
    <submittedName>
        <fullName evidence="8">RagB/SusD family nutrient uptake outer membrane protein</fullName>
    </submittedName>
</protein>
<keyword evidence="4" id="KW-0472">Membrane</keyword>
<dbReference type="InterPro" id="IPR011990">
    <property type="entry name" value="TPR-like_helical_dom_sf"/>
</dbReference>
<evidence type="ECO:0000259" key="6">
    <source>
        <dbReference type="Pfam" id="PF07980"/>
    </source>
</evidence>
<name>A0A831LBZ3_9BACT</name>
<dbReference type="CDD" id="cd08977">
    <property type="entry name" value="SusD"/>
    <property type="match status" value="1"/>
</dbReference>
<evidence type="ECO:0000256" key="2">
    <source>
        <dbReference type="ARBA" id="ARBA00006275"/>
    </source>
</evidence>
<dbReference type="Gene3D" id="1.25.40.390">
    <property type="match status" value="1"/>
</dbReference>
<comment type="caution">
    <text evidence="8">The sequence shown here is derived from an EMBL/GenBank/DDBJ whole genome shotgun (WGS) entry which is preliminary data.</text>
</comment>
<dbReference type="EMBL" id="DSDK01000517">
    <property type="protein sequence ID" value="HDR51864.1"/>
    <property type="molecule type" value="Genomic_DNA"/>
</dbReference>
<sequence>MKSKLKYFLLTLLVFVQFSCNDWLELIPPSGLIRDEFWKSKEDVEAVLMAAYESFGSMDRSLFLYGELRGDLLKTRTVSPSTPQNERDVNESNIYPNNSFCNWSNFYKIINYCNEVIKNAPEVYEIDNTFTEFQLKSLMSEAYFLRSLSYFYLVRLYRDVPLVLEPSESDDSDFYLFQSPEEEVLEQIAQDLKANRDFAPTESFPTIAENKGRASKAAFDALLADIALWRFQYEEVLTHIGRIERIEDLELMPSSRWFQLYYPGNSLESIFEFQFDGNRNQRNGTFDLTQRNTRNYDPSQKAVEMFGSEYSKEIVRGQGATIARIGDDDFIIWKYVGQSADGLSQRAGAQQYSGNWIVYRYAEILLMKAEALSQLERYTEALFIINEIRERANVQPISPVFNRVAFEDAILEERALELAFEGKRWFDLLRMGRRNNFSRKGKLIEIIVSNVPSTQKRILSAKLTSPNGWYLPVYKDEIERNKNLVQNPYYDF</sequence>
<dbReference type="Pfam" id="PF07980">
    <property type="entry name" value="SusD_RagB"/>
    <property type="match status" value="1"/>
</dbReference>
<gene>
    <name evidence="8" type="ORF">ENN90_09660</name>
</gene>
<proteinExistence type="inferred from homology"/>
<dbReference type="SUPFAM" id="SSF48452">
    <property type="entry name" value="TPR-like"/>
    <property type="match status" value="1"/>
</dbReference>
<dbReference type="AlphaFoldDB" id="A0A831LBZ3"/>
<reference evidence="8" key="1">
    <citation type="journal article" date="2020" name="mSystems">
        <title>Genome- and Community-Level Interaction Insights into Carbon Utilization and Element Cycling Functions of Hydrothermarchaeota in Hydrothermal Sediment.</title>
        <authorList>
            <person name="Zhou Z."/>
            <person name="Liu Y."/>
            <person name="Xu W."/>
            <person name="Pan J."/>
            <person name="Luo Z.H."/>
            <person name="Li M."/>
        </authorList>
    </citation>
    <scope>NUCLEOTIDE SEQUENCE [LARGE SCALE GENOMIC DNA]</scope>
    <source>
        <strain evidence="8">SpSt-1217</strain>
    </source>
</reference>
<evidence type="ECO:0000256" key="4">
    <source>
        <dbReference type="ARBA" id="ARBA00023136"/>
    </source>
</evidence>
<evidence type="ECO:0000256" key="1">
    <source>
        <dbReference type="ARBA" id="ARBA00004442"/>
    </source>
</evidence>
<organism evidence="8">
    <name type="scientific">Mariniphaga anaerophila</name>
    <dbReference type="NCBI Taxonomy" id="1484053"/>
    <lineage>
        <taxon>Bacteria</taxon>
        <taxon>Pseudomonadati</taxon>
        <taxon>Bacteroidota</taxon>
        <taxon>Bacteroidia</taxon>
        <taxon>Marinilabiliales</taxon>
        <taxon>Prolixibacteraceae</taxon>
        <taxon>Mariniphaga</taxon>
    </lineage>
</organism>
<dbReference type="InterPro" id="IPR033985">
    <property type="entry name" value="SusD-like_N"/>
</dbReference>
<keyword evidence="5" id="KW-0998">Cell outer membrane</keyword>
<dbReference type="Proteomes" id="UP000886047">
    <property type="component" value="Unassembled WGS sequence"/>
</dbReference>
<evidence type="ECO:0000256" key="5">
    <source>
        <dbReference type="ARBA" id="ARBA00023237"/>
    </source>
</evidence>
<dbReference type="Pfam" id="PF14322">
    <property type="entry name" value="SusD-like_3"/>
    <property type="match status" value="1"/>
</dbReference>